<reference evidence="1 2" key="1">
    <citation type="submission" date="2016-03" db="EMBL/GenBank/DDBJ databases">
        <authorList>
            <person name="Ploux O."/>
        </authorList>
    </citation>
    <scope>NUCLEOTIDE SEQUENCE [LARGE SCALE GENOMIC DNA]</scope>
    <source>
        <strain evidence="1 2">R-45370</strain>
    </source>
</reference>
<dbReference type="STRING" id="980561.A1359_15175"/>
<dbReference type="RefSeq" id="WP_066986239.1">
    <property type="nucleotide sequence ID" value="NZ_LUUI01000145.1"/>
</dbReference>
<evidence type="ECO:0008006" key="3">
    <source>
        <dbReference type="Google" id="ProtNLM"/>
    </source>
</evidence>
<dbReference type="Proteomes" id="UP000078476">
    <property type="component" value="Unassembled WGS sequence"/>
</dbReference>
<accession>A0A177MZ98</accession>
<evidence type="ECO:0000313" key="2">
    <source>
        <dbReference type="Proteomes" id="UP000078476"/>
    </source>
</evidence>
<protein>
    <recommendedName>
        <fullName evidence="3">MSHA biogenesis protein MshI</fullName>
    </recommendedName>
</protein>
<dbReference type="EMBL" id="LUUI01000145">
    <property type="protein sequence ID" value="OAI11037.1"/>
    <property type="molecule type" value="Genomic_DNA"/>
</dbReference>
<dbReference type="AlphaFoldDB" id="A0A177MZ98"/>
<dbReference type="SUPFAM" id="SSF53067">
    <property type="entry name" value="Actin-like ATPase domain"/>
    <property type="match status" value="1"/>
</dbReference>
<dbReference type="Gene3D" id="3.30.1490.300">
    <property type="match status" value="1"/>
</dbReference>
<keyword evidence="2" id="KW-1185">Reference proteome</keyword>
<gene>
    <name evidence="1" type="ORF">A1359_15175</name>
</gene>
<comment type="caution">
    <text evidence="1">The sequence shown here is derived from an EMBL/GenBank/DDBJ whole genome shotgun (WGS) entry which is preliminary data.</text>
</comment>
<proteinExistence type="predicted"/>
<sequence length="321" mass="36188">MRFLQNIFNKTPQILEGIVAISFLTAGFSIAVTRYNENNRPHLLFCAFIDLPQQQWSTTLKEIIANYRLENYACHVLLNPDQYRSFGTEALKVDQHEMRQAVRWRIADILDYPVEQAFIDYYPLPKSNRANSTPMIEVISGNQSVINPFVQICQQAGLKVAVVEIQEMALRNLATLLPESERGVAVLNLQPTSGHIIIQQAGILYLSRRFDMGYNRLIDNSFDSEPQILMEQDTLALEIQRSLDYVENYYGIPPISSLAVLLVPHRTESIVSNLMTRHGITARALDLSAIVEGEMILTDALQNACAPVIGASLRRLIEGVV</sequence>
<name>A0A177MZ98_9GAMM</name>
<evidence type="ECO:0000313" key="1">
    <source>
        <dbReference type="EMBL" id="OAI11037.1"/>
    </source>
</evidence>
<dbReference type="Gene3D" id="3.30.420.40">
    <property type="match status" value="2"/>
</dbReference>
<organism evidence="1 2">
    <name type="scientific">Methylomonas lenta</name>
    <dbReference type="NCBI Taxonomy" id="980561"/>
    <lineage>
        <taxon>Bacteria</taxon>
        <taxon>Pseudomonadati</taxon>
        <taxon>Pseudomonadota</taxon>
        <taxon>Gammaproteobacteria</taxon>
        <taxon>Methylococcales</taxon>
        <taxon>Methylococcaceae</taxon>
        <taxon>Methylomonas</taxon>
    </lineage>
</organism>
<dbReference type="OrthoDB" id="5296002at2"/>
<dbReference type="InterPro" id="IPR043129">
    <property type="entry name" value="ATPase_NBD"/>
</dbReference>